<evidence type="ECO:0000259" key="1">
    <source>
        <dbReference type="Pfam" id="PF07176"/>
    </source>
</evidence>
<proteinExistence type="predicted"/>
<name>A0A1J0AFQ0_9CYAN</name>
<dbReference type="STRING" id="1188229.GlitD10_2397"/>
<sequence>MVGATLGRGLAGAVVAWGLWALPGWAAEQIIVRFGPISTPIAVSDLQALATTGQAPERLTSLLGLAGMKPAEAQKFLSTPVPVPAATLDKVVNSFVGNVILTQVATFVQPASGGDGVVAIKTGLSQAAQSNPMTLMGLIQNYPGDMSVDAQKAMAIYKQIQADAQNLPQVISAVDEILPLVMPGFKFSAGCLPR</sequence>
<dbReference type="EMBL" id="CP017675">
    <property type="protein sequence ID" value="APB34731.1"/>
    <property type="molecule type" value="Genomic_DNA"/>
</dbReference>
<dbReference type="Pfam" id="PF07176">
    <property type="entry name" value="DUF1400"/>
    <property type="match status" value="1"/>
</dbReference>
<organism evidence="2 3">
    <name type="scientific">Gloeomargarita lithophora Alchichica-D10</name>
    <dbReference type="NCBI Taxonomy" id="1188229"/>
    <lineage>
        <taxon>Bacteria</taxon>
        <taxon>Bacillati</taxon>
        <taxon>Cyanobacteriota</taxon>
        <taxon>Cyanophyceae</taxon>
        <taxon>Gloeomargaritales</taxon>
        <taxon>Gloeomargaritaceae</taxon>
        <taxon>Gloeomargarita</taxon>
    </lineage>
</organism>
<protein>
    <recommendedName>
        <fullName evidence="1">DUF1400 domain-containing protein</fullName>
    </recommendedName>
</protein>
<evidence type="ECO:0000313" key="2">
    <source>
        <dbReference type="EMBL" id="APB34731.1"/>
    </source>
</evidence>
<dbReference type="Proteomes" id="UP000180235">
    <property type="component" value="Chromosome"/>
</dbReference>
<dbReference type="AlphaFoldDB" id="A0A1J0AFQ0"/>
<evidence type="ECO:0000313" key="3">
    <source>
        <dbReference type="Proteomes" id="UP000180235"/>
    </source>
</evidence>
<gene>
    <name evidence="2" type="ORF">GlitD10_2397</name>
</gene>
<dbReference type="OrthoDB" id="454181at2"/>
<accession>A0A1J0AFQ0</accession>
<reference evidence="2 3" key="1">
    <citation type="submission" date="2016-10" db="EMBL/GenBank/DDBJ databases">
        <title>Description of Gloeomargarita lithophora gen. nov., sp. nov., a thylakoid-bearing basal-branching cyanobacterium with intracellular carbonates, and proposal for Gloeomargaritales ord. nov.</title>
        <authorList>
            <person name="Moreira D."/>
            <person name="Tavera R."/>
            <person name="Benzerara K."/>
            <person name="Skouri-Panet F."/>
            <person name="Couradeau E."/>
            <person name="Gerard E."/>
            <person name="Loussert C."/>
            <person name="Novelo E."/>
            <person name="Zivanovic Y."/>
            <person name="Lopez-Garcia P."/>
        </authorList>
    </citation>
    <scope>NUCLEOTIDE SEQUENCE [LARGE SCALE GENOMIC DNA]</scope>
    <source>
        <strain evidence="2 3">D10</strain>
    </source>
</reference>
<dbReference type="RefSeq" id="WP_071455129.1">
    <property type="nucleotide sequence ID" value="NZ_CP017675.1"/>
</dbReference>
<dbReference type="KEGG" id="glt:GlitD10_2397"/>
<keyword evidence="3" id="KW-1185">Reference proteome</keyword>
<feature type="domain" description="DUF1400" evidence="1">
    <location>
        <begin position="26"/>
        <end position="149"/>
    </location>
</feature>
<dbReference type="InterPro" id="IPR010802">
    <property type="entry name" value="DUF1400"/>
</dbReference>